<dbReference type="Proteomes" id="UP001519363">
    <property type="component" value="Unassembled WGS sequence"/>
</dbReference>
<dbReference type="InterPro" id="IPR009003">
    <property type="entry name" value="Peptidase_S1_PA"/>
</dbReference>
<evidence type="ECO:0000256" key="1">
    <source>
        <dbReference type="ARBA" id="ARBA00004141"/>
    </source>
</evidence>
<comment type="subcellular location">
    <subcellularLocation>
        <location evidence="1">Membrane</location>
        <topology evidence="1">Multi-pass membrane protein</topology>
    </subcellularLocation>
</comment>
<dbReference type="RefSeq" id="WP_086783514.1">
    <property type="nucleotide sequence ID" value="NZ_JAGIOO010000001.1"/>
</dbReference>
<keyword evidence="3 5" id="KW-1133">Transmembrane helix</keyword>
<evidence type="ECO:0000256" key="3">
    <source>
        <dbReference type="ARBA" id="ARBA00022989"/>
    </source>
</evidence>
<feature type="transmembrane region" description="Helical" evidence="5">
    <location>
        <begin position="59"/>
        <end position="80"/>
    </location>
</feature>
<dbReference type="InterPro" id="IPR043504">
    <property type="entry name" value="Peptidase_S1_PA_chymotrypsin"/>
</dbReference>
<evidence type="ECO:0000313" key="6">
    <source>
        <dbReference type="EMBL" id="MBP2475274.1"/>
    </source>
</evidence>
<dbReference type="InterPro" id="IPR003825">
    <property type="entry name" value="Colicin-V_CvpA"/>
</dbReference>
<reference evidence="6 7" key="1">
    <citation type="submission" date="2021-03" db="EMBL/GenBank/DDBJ databases">
        <title>Sequencing the genomes of 1000 actinobacteria strains.</title>
        <authorList>
            <person name="Klenk H.-P."/>
        </authorList>
    </citation>
    <scope>NUCLEOTIDE SEQUENCE [LARGE SCALE GENOMIC DNA]</scope>
    <source>
        <strain evidence="6 7">DSM 44580</strain>
    </source>
</reference>
<dbReference type="NCBIfam" id="NF033740">
    <property type="entry name" value="MarP_fam_protase"/>
    <property type="match status" value="1"/>
</dbReference>
<dbReference type="PRINTS" id="PR00834">
    <property type="entry name" value="PROTEASES2C"/>
</dbReference>
<keyword evidence="4 5" id="KW-0472">Membrane</keyword>
<accession>A0ABS5AFB2</accession>
<dbReference type="InterPro" id="IPR001940">
    <property type="entry name" value="Peptidase_S1C"/>
</dbReference>
<keyword evidence="7" id="KW-1185">Reference proteome</keyword>
<dbReference type="SUPFAM" id="SSF50494">
    <property type="entry name" value="Trypsin-like serine proteases"/>
    <property type="match status" value="1"/>
</dbReference>
<dbReference type="PANTHER" id="PTHR43019">
    <property type="entry name" value="SERINE ENDOPROTEASE DEGS"/>
    <property type="match status" value="1"/>
</dbReference>
<keyword evidence="6" id="KW-0645">Protease</keyword>
<dbReference type="EMBL" id="JAGIOO010000001">
    <property type="protein sequence ID" value="MBP2475274.1"/>
    <property type="molecule type" value="Genomic_DNA"/>
</dbReference>
<keyword evidence="2 5" id="KW-0812">Transmembrane</keyword>
<keyword evidence="6" id="KW-0378">Hydrolase</keyword>
<dbReference type="InterPro" id="IPR047680">
    <property type="entry name" value="MarP-like"/>
</dbReference>
<dbReference type="PANTHER" id="PTHR43019:SF23">
    <property type="entry name" value="PROTEASE DO-LIKE 5, CHLOROPLASTIC"/>
    <property type="match status" value="1"/>
</dbReference>
<dbReference type="GO" id="GO:0006508">
    <property type="term" value="P:proteolysis"/>
    <property type="evidence" value="ECO:0007669"/>
    <property type="project" value="UniProtKB-KW"/>
</dbReference>
<name>A0ABS5AFB2_9PSEU</name>
<protein>
    <submittedName>
        <fullName evidence="6">S1-C subfamily serine protease</fullName>
    </submittedName>
</protein>
<proteinExistence type="predicted"/>
<dbReference type="Pfam" id="PF02674">
    <property type="entry name" value="Colicin_V"/>
    <property type="match status" value="1"/>
</dbReference>
<gene>
    <name evidence="6" type="ORF">JOF53_004146</name>
</gene>
<sequence length="394" mass="40527">MNWVDLLVVLLAFVAALSGARQGVIIAAPAILGALGGALLGLVVAPVVVAQFTNVTVRVVVLVATIVLLAILGETLGVLIGRPIREKINHTRIVWLDNTLGAVVQGAVVFVVAWLLAVPLTSVAGLPGLSSAVRGSAVLGTVDEIMPQAGKDLSGELRRLLNVSGFPALLDPFSSTPRTDVGPADGALATSPVAGQLRASVLKVRAQASSCARALEGTGFVVSRGKVMTNAHVVAGADTVAVEVGRGQFDATVVLYDPQTDLAVLDVPDLTAPALSFAPEDARSGQDGIVLGYPLDGPYTATAARVRDRIQLRGPDIYESRTVTRDVYTVRGTVRSGNSGGPLVDPQGRVVGVVFGAAVDDQETGFVLTADEVADEVRAAPGLTRKVSTGACAR</sequence>
<evidence type="ECO:0000256" key="5">
    <source>
        <dbReference type="SAM" id="Phobius"/>
    </source>
</evidence>
<dbReference type="Gene3D" id="2.40.10.10">
    <property type="entry name" value="Trypsin-like serine proteases"/>
    <property type="match status" value="2"/>
</dbReference>
<evidence type="ECO:0000256" key="2">
    <source>
        <dbReference type="ARBA" id="ARBA00022692"/>
    </source>
</evidence>
<feature type="transmembrane region" description="Helical" evidence="5">
    <location>
        <begin position="32"/>
        <end position="52"/>
    </location>
</feature>
<feature type="transmembrane region" description="Helical" evidence="5">
    <location>
        <begin position="100"/>
        <end position="126"/>
    </location>
</feature>
<evidence type="ECO:0000256" key="4">
    <source>
        <dbReference type="ARBA" id="ARBA00023136"/>
    </source>
</evidence>
<comment type="caution">
    <text evidence="6">The sequence shown here is derived from an EMBL/GenBank/DDBJ whole genome shotgun (WGS) entry which is preliminary data.</text>
</comment>
<evidence type="ECO:0000313" key="7">
    <source>
        <dbReference type="Proteomes" id="UP001519363"/>
    </source>
</evidence>
<dbReference type="GO" id="GO:0008233">
    <property type="term" value="F:peptidase activity"/>
    <property type="evidence" value="ECO:0007669"/>
    <property type="project" value="UniProtKB-KW"/>
</dbReference>
<organism evidence="6 7">
    <name type="scientific">Crossiella equi</name>
    <dbReference type="NCBI Taxonomy" id="130796"/>
    <lineage>
        <taxon>Bacteria</taxon>
        <taxon>Bacillati</taxon>
        <taxon>Actinomycetota</taxon>
        <taxon>Actinomycetes</taxon>
        <taxon>Pseudonocardiales</taxon>
        <taxon>Pseudonocardiaceae</taxon>
        <taxon>Crossiella</taxon>
    </lineage>
</organism>
<dbReference type="Pfam" id="PF13365">
    <property type="entry name" value="Trypsin_2"/>
    <property type="match status" value="1"/>
</dbReference>